<evidence type="ECO:0000256" key="2">
    <source>
        <dbReference type="SAM" id="Phobius"/>
    </source>
</evidence>
<keyword evidence="2" id="KW-1133">Transmembrane helix</keyword>
<dbReference type="EMBL" id="CP000302">
    <property type="protein sequence ID" value="ABE56829.1"/>
    <property type="molecule type" value="Genomic_DNA"/>
</dbReference>
<gene>
    <name evidence="3" type="ordered locus">Sden_3554</name>
</gene>
<evidence type="ECO:0000313" key="4">
    <source>
        <dbReference type="Proteomes" id="UP000001982"/>
    </source>
</evidence>
<keyword evidence="1" id="KW-0175">Coiled coil</keyword>
<sequence length="255" mass="29103">MNSSNEKMKWILFWVFISLFVLAVLGTLSVVFLGMGTPTETEREWLVKGLILEVAACVIALFYSIFGLKKNDDSYNDKTLSDIEIRLEELEANLLLSTKEIDRSKSLLPIPNDSEANAPGDELINRMYPYLERIEGLTTPPAFDESTFSIMPSYSEIIADIAKTKPFDKEHRLESYIGLKIQWKCAFSGFQEKEDCYRVRVYTEEPLYSAYLNIDKSKNVSRLKVLDENHPFWVCGEISEISGTNIELVDADILV</sequence>
<dbReference type="HOGENOM" id="CLU_1019001_0_0_6"/>
<dbReference type="OrthoDB" id="6398152at2"/>
<protein>
    <submittedName>
        <fullName evidence="3">Uncharacterized protein</fullName>
    </submittedName>
</protein>
<reference evidence="3 4" key="1">
    <citation type="submission" date="2006-03" db="EMBL/GenBank/DDBJ databases">
        <title>Complete sequence of Shewanella denitrificans OS217.</title>
        <authorList>
            <consortium name="US DOE Joint Genome Institute"/>
            <person name="Copeland A."/>
            <person name="Lucas S."/>
            <person name="Lapidus A."/>
            <person name="Barry K."/>
            <person name="Detter J.C."/>
            <person name="Glavina del Rio T."/>
            <person name="Hammon N."/>
            <person name="Israni S."/>
            <person name="Dalin E."/>
            <person name="Tice H."/>
            <person name="Pitluck S."/>
            <person name="Brettin T."/>
            <person name="Bruce D."/>
            <person name="Han C."/>
            <person name="Tapia R."/>
            <person name="Gilna P."/>
            <person name="Kiss H."/>
            <person name="Schmutz J."/>
            <person name="Larimer F."/>
            <person name="Land M."/>
            <person name="Hauser L."/>
            <person name="Kyrpides N."/>
            <person name="Lykidis A."/>
            <person name="Richardson P."/>
        </authorList>
    </citation>
    <scope>NUCLEOTIDE SEQUENCE [LARGE SCALE GENOMIC DNA]</scope>
    <source>
        <strain evidence="4">OS217 / ATCC BAA-1090 / DSM 15013</strain>
    </source>
</reference>
<feature type="transmembrane region" description="Helical" evidence="2">
    <location>
        <begin position="45"/>
        <end position="68"/>
    </location>
</feature>
<evidence type="ECO:0000256" key="1">
    <source>
        <dbReference type="SAM" id="Coils"/>
    </source>
</evidence>
<name>Q12I97_SHEDO</name>
<accession>Q12I97</accession>
<proteinExistence type="predicted"/>
<keyword evidence="2" id="KW-0812">Transmembrane</keyword>
<feature type="coiled-coil region" evidence="1">
    <location>
        <begin position="80"/>
        <end position="107"/>
    </location>
</feature>
<dbReference type="RefSeq" id="WP_011497969.1">
    <property type="nucleotide sequence ID" value="NC_007954.1"/>
</dbReference>
<dbReference type="eggNOG" id="ENOG502ZJTT">
    <property type="taxonomic scope" value="Bacteria"/>
</dbReference>
<dbReference type="KEGG" id="sdn:Sden_3554"/>
<dbReference type="AlphaFoldDB" id="Q12I97"/>
<dbReference type="Proteomes" id="UP000001982">
    <property type="component" value="Chromosome"/>
</dbReference>
<organism evidence="3 4">
    <name type="scientific">Shewanella denitrificans (strain OS217 / ATCC BAA-1090 / DSM 15013)</name>
    <dbReference type="NCBI Taxonomy" id="318161"/>
    <lineage>
        <taxon>Bacteria</taxon>
        <taxon>Pseudomonadati</taxon>
        <taxon>Pseudomonadota</taxon>
        <taxon>Gammaproteobacteria</taxon>
        <taxon>Alteromonadales</taxon>
        <taxon>Shewanellaceae</taxon>
        <taxon>Shewanella</taxon>
    </lineage>
</organism>
<keyword evidence="2" id="KW-0472">Membrane</keyword>
<keyword evidence="4" id="KW-1185">Reference proteome</keyword>
<feature type="transmembrane region" description="Helical" evidence="2">
    <location>
        <begin position="12"/>
        <end position="33"/>
    </location>
</feature>
<evidence type="ECO:0000313" key="3">
    <source>
        <dbReference type="EMBL" id="ABE56829.1"/>
    </source>
</evidence>